<name>A0ABW0VEB5_9ACTN</name>
<dbReference type="InterPro" id="IPR022385">
    <property type="entry name" value="Rhs_assc_core"/>
</dbReference>
<evidence type="ECO:0000313" key="3">
    <source>
        <dbReference type="Proteomes" id="UP001596066"/>
    </source>
</evidence>
<dbReference type="RefSeq" id="WP_346140710.1">
    <property type="nucleotide sequence ID" value="NZ_BAAAUA010000002.1"/>
</dbReference>
<feature type="compositionally biased region" description="Polar residues" evidence="1">
    <location>
        <begin position="995"/>
        <end position="1010"/>
    </location>
</feature>
<dbReference type="EMBL" id="JBHSOC010000019">
    <property type="protein sequence ID" value="MFC5642391.1"/>
    <property type="molecule type" value="Genomic_DNA"/>
</dbReference>
<dbReference type="Pfam" id="PF05593">
    <property type="entry name" value="RHS_repeat"/>
    <property type="match status" value="1"/>
</dbReference>
<keyword evidence="3" id="KW-1185">Reference proteome</keyword>
<dbReference type="PANTHER" id="PTHR32305:SF17">
    <property type="entry name" value="TRNA NUCLEASE WAPA"/>
    <property type="match status" value="1"/>
</dbReference>
<feature type="region of interest" description="Disordered" evidence="1">
    <location>
        <begin position="984"/>
        <end position="1021"/>
    </location>
</feature>
<organism evidence="2 3">
    <name type="scientific">Kitasatospora cinereorecta</name>
    <dbReference type="NCBI Taxonomy" id="285560"/>
    <lineage>
        <taxon>Bacteria</taxon>
        <taxon>Bacillati</taxon>
        <taxon>Actinomycetota</taxon>
        <taxon>Actinomycetes</taxon>
        <taxon>Kitasatosporales</taxon>
        <taxon>Streptomycetaceae</taxon>
        <taxon>Kitasatospora</taxon>
    </lineage>
</organism>
<evidence type="ECO:0000313" key="2">
    <source>
        <dbReference type="EMBL" id="MFC5642391.1"/>
    </source>
</evidence>
<dbReference type="InterPro" id="IPR006530">
    <property type="entry name" value="YD"/>
</dbReference>
<proteinExistence type="predicted"/>
<evidence type="ECO:0000256" key="1">
    <source>
        <dbReference type="SAM" id="MobiDB-lite"/>
    </source>
</evidence>
<comment type="caution">
    <text evidence="2">The sequence shown here is derived from an EMBL/GenBank/DDBJ whole genome shotgun (WGS) entry which is preliminary data.</text>
</comment>
<feature type="region of interest" description="Disordered" evidence="1">
    <location>
        <begin position="1872"/>
        <end position="1952"/>
    </location>
</feature>
<sequence length="2183" mass="226113">MARSDESSAVGAADIAIPYGSWAEAFGGNFADRLTLVALPACALTTPEVASCRVQTPVRTVNDRKNHRLTATITLPGTETGSSRPAAGERTAVAGKAQPLVLAATSTASGANGTYAASSLKSSDSWTTSGNSGSFEWSYPMTTPSSLGSGDASLSLSYDSGSVDGRTTVANGQTSVVGEGFDLAGASSYIETSYKPCSKVNPTSWASSADLCVGTPNATISGGAHAGQLVRDDSDTSKWRPSVDDGTRVQLLYGTTGGSNNTANQAYWKLTGTDGTVYLYGANRLPAALGGTGGDSPTYSTWSEPVFGTGSGTSCNDPTGAVNPQTCLQAWRWNLDFVIDPHGNVTRYTYARELDNYQHQSATTAYTRSGHLRELDYGWQKADVAKSTGLLSDGTAGGAQPAATVLFSYLPRCVNSPANSACPTAAPTVATGVATTGITAGNQSAFTDVPYDQHCEAGSSSCTVYSPAYFSTVRLAKVQTAVNNGAPASNQPVGTPAGYKAVDGYALSQSFPAPQDYATAGNRAQLRLDSVSRTAYLTNSDGSVATSAASDIPAVNFGYTQLANRAQASSLYNSAQFYRFRLNDITDELGSETVVAYGRPSALSCGTTAPPATTANATLCYPEYFSNNGTMVVDWFNKYLVTGVTVNDNTTKNTGYVYSAPHSTNYTYLGTPAWHTNDSEQADPAYRTVDGFRGFRQVQTTTSGEAAGANAKVVTTYFQGMDQDPVGYVCLNDSHSQAPTNANCPGGYGYRDDNALAGVALEAQTYASDSSGTVVSDVITVPEDPTDPGMVTAVHVRANGLPAQRAHFSHQQKKITYAPLSVGGLRRSETDYTYDNSLPSFTGSGGVGGNGRLLLTDDKGDTDPAGKPLGSVQELCTFSGYAGNTALGADGAQWTAYPMTTITSTVPSGQSCTTTSETTATTVSQTQTLYDNQPPGTVAVGDATTSQAAASFNGGWTTTAQASYDQYGRRTSTTDADHHTTQTAFAPPTGLLPAQLTTTNPLGWTSTTSVDRGRGVPERTVDANGRQSDALYDGLGRVVKVWQSDHPKAQYPSTPNVVYAYGRFGTTVGATAPAANAYVATQALREDNSYGLSYAILDGFGEQIETQATPADGSAGLVSTQTEYNSLGRAYRTADSHWDGGNGPSGTFRNYGDALPSQTVTTYDGLSRPLTVTQYHNGVAVPGAAATTAYPGTDRTDTTAPARNGSAAAGASSTFTDVRGRTTALWTYHNNPPAPTGNPADADATGYGFSYVSGGTTSTVTDATGKNTWTTTTTDLLGHHITKTDPDAGTGYTVQDDAGLVVQTLDGRGQYLSYYYDALGRRTAEYNAPWTASGTPSSSALLASWAFDTASSSDSKPTRGLPAASTRYTGGGANAYTTAVTGYDAAGRPLGSAVTVPAADGNGALAGTYQTNNSYTPITGLLDHTDLPAAGGLPAETVYNSYNVNGLLMAAGGNADYVVATQYDQLGRILSRTLGDYPYQLVQQNLYDAATGRVTNTFTDGTAGQSTVNPNQLNTYSIDDVSYTYDSAGRITSTADLQNWTVSGSYNPGPQARDLQCYTYDYAGRLTSAWADRGDQTPSATTNLNSPTTVTGGLGSCASSTANNPPANASVVGGPAPYWQTTTFDANGALTGNRSAITDHDPAGNTAKDTTRTSAYPAPGGTGPHLLASVTATGGTTGTDSYGYDAAGNTTTRTLAAGPRQTLTWDPEGRLATVTDISSTPAATARYVYDADGNQLVRRDNGTTTLYLGGTELHLNTATGTVTGNRYYSYPSAPAIVAASSGALSYEIGNSQGSSGTTVDAASGRILGRRYVKPYGDSRGTPAAAWPDDHTFLGKSADATTGLVDVGARKYDVATGRFLSADPVFQPSNPQAIGGYSYTSNDPINHTDPTGLTQGDMCRDSGGHMNAGKCVYDDPGTSSSTDTSGGGGSGTSGGGGSGGGSGSGSKTGPGGCNASIPPIQGGCAAKPAQSCTSSLESALNCVAAALKRPRHYTDLTGDQVTAMCAKDYGMSGIFGGFCPNLQYDAPQVSYGTSRDDSQGILVDDELFAGKTVKATMSDQDAHAYAKKIGGSVGMKFAPSKAFELSIGGSGDLTWTDTTTHSLAVEEDYTVQPDAVGKEAYLVPIMATRTVVQTAHYTTPYGQVVSVTDTITTRRVERLELKIGKASPTMKPTGVDFGSLFGGF</sequence>
<feature type="compositionally biased region" description="Gly residues" evidence="1">
    <location>
        <begin position="1924"/>
        <end position="1951"/>
    </location>
</feature>
<accession>A0ABW0VEB5</accession>
<dbReference type="InterPro" id="IPR031325">
    <property type="entry name" value="RHS_repeat"/>
</dbReference>
<dbReference type="Gene3D" id="2.180.10.10">
    <property type="entry name" value="RHS repeat-associated core"/>
    <property type="match status" value="1"/>
</dbReference>
<dbReference type="Proteomes" id="UP001596066">
    <property type="component" value="Unassembled WGS sequence"/>
</dbReference>
<feature type="compositionally biased region" description="Polar residues" evidence="1">
    <location>
        <begin position="1872"/>
        <end position="1893"/>
    </location>
</feature>
<feature type="compositionally biased region" description="Basic and acidic residues" evidence="1">
    <location>
        <begin position="1011"/>
        <end position="1021"/>
    </location>
</feature>
<gene>
    <name evidence="2" type="ORF">ACFPZF_13645</name>
</gene>
<protein>
    <submittedName>
        <fullName evidence="2">RHS repeat-associated core domain-containing protein</fullName>
    </submittedName>
</protein>
<dbReference type="InterPro" id="IPR050708">
    <property type="entry name" value="T6SS_VgrG/RHS"/>
</dbReference>
<dbReference type="NCBIfam" id="TIGR01643">
    <property type="entry name" value="YD_repeat_2x"/>
    <property type="match status" value="1"/>
</dbReference>
<dbReference type="PANTHER" id="PTHR32305">
    <property type="match status" value="1"/>
</dbReference>
<reference evidence="3" key="1">
    <citation type="journal article" date="2019" name="Int. J. Syst. Evol. Microbiol.">
        <title>The Global Catalogue of Microorganisms (GCM) 10K type strain sequencing project: providing services to taxonomists for standard genome sequencing and annotation.</title>
        <authorList>
            <consortium name="The Broad Institute Genomics Platform"/>
            <consortium name="The Broad Institute Genome Sequencing Center for Infectious Disease"/>
            <person name="Wu L."/>
            <person name="Ma J."/>
        </authorList>
    </citation>
    <scope>NUCLEOTIDE SEQUENCE [LARGE SCALE GENOMIC DNA]</scope>
    <source>
        <strain evidence="3">CGMCC 4.1622</strain>
    </source>
</reference>
<dbReference type="NCBIfam" id="TIGR03696">
    <property type="entry name" value="Rhs_assc_core"/>
    <property type="match status" value="1"/>
</dbReference>